<dbReference type="GO" id="GO:0008757">
    <property type="term" value="F:S-adenosylmethionine-dependent methyltransferase activity"/>
    <property type="evidence" value="ECO:0007669"/>
    <property type="project" value="InterPro"/>
</dbReference>
<dbReference type="InterPro" id="IPR029063">
    <property type="entry name" value="SAM-dependent_MTases_sf"/>
</dbReference>
<dbReference type="SUPFAM" id="SSF53335">
    <property type="entry name" value="S-adenosyl-L-methionine-dependent methyltransferases"/>
    <property type="match status" value="1"/>
</dbReference>
<dbReference type="InterPro" id="IPR013216">
    <property type="entry name" value="Methyltransf_11"/>
</dbReference>
<gene>
    <name evidence="2" type="ORF">GZ78_19590</name>
</gene>
<dbReference type="STRING" id="1137799.GZ78_19590"/>
<reference evidence="2 3" key="1">
    <citation type="submission" date="2014-06" db="EMBL/GenBank/DDBJ databases">
        <title>Whole Genome Sequences of Three Symbiotic Endozoicomonas Bacteria.</title>
        <authorList>
            <person name="Neave M.J."/>
            <person name="Apprill A."/>
            <person name="Voolstra C.R."/>
        </authorList>
    </citation>
    <scope>NUCLEOTIDE SEQUENCE [LARGE SCALE GENOMIC DNA]</scope>
    <source>
        <strain evidence="2 3">DSM 25634</strain>
    </source>
</reference>
<dbReference type="Gene3D" id="3.40.50.150">
    <property type="entry name" value="Vaccinia Virus protein VP39"/>
    <property type="match status" value="1"/>
</dbReference>
<accession>A0A081NEJ2</accession>
<evidence type="ECO:0000313" key="3">
    <source>
        <dbReference type="Proteomes" id="UP000028073"/>
    </source>
</evidence>
<protein>
    <recommendedName>
        <fullName evidence="1">Methyltransferase type 11 domain-containing protein</fullName>
    </recommendedName>
</protein>
<comment type="caution">
    <text evidence="2">The sequence shown here is derived from an EMBL/GenBank/DDBJ whole genome shotgun (WGS) entry which is preliminary data.</text>
</comment>
<dbReference type="Pfam" id="PF08241">
    <property type="entry name" value="Methyltransf_11"/>
    <property type="match status" value="1"/>
</dbReference>
<dbReference type="AlphaFoldDB" id="A0A081NEJ2"/>
<dbReference type="Proteomes" id="UP000028073">
    <property type="component" value="Unassembled WGS sequence"/>
</dbReference>
<dbReference type="EMBL" id="JOKH01000004">
    <property type="protein sequence ID" value="KEQ16865.1"/>
    <property type="molecule type" value="Genomic_DNA"/>
</dbReference>
<proteinExistence type="predicted"/>
<feature type="domain" description="Methyltransferase type 11" evidence="1">
    <location>
        <begin position="40"/>
        <end position="137"/>
    </location>
</feature>
<name>A0A081NEJ2_9GAMM</name>
<keyword evidence="3" id="KW-1185">Reference proteome</keyword>
<organism evidence="2 3">
    <name type="scientific">Endozoicomonas numazuensis</name>
    <dbReference type="NCBI Taxonomy" id="1137799"/>
    <lineage>
        <taxon>Bacteria</taxon>
        <taxon>Pseudomonadati</taxon>
        <taxon>Pseudomonadota</taxon>
        <taxon>Gammaproteobacteria</taxon>
        <taxon>Oceanospirillales</taxon>
        <taxon>Endozoicomonadaceae</taxon>
        <taxon>Endozoicomonas</taxon>
    </lineage>
</organism>
<evidence type="ECO:0000259" key="1">
    <source>
        <dbReference type="Pfam" id="PF08241"/>
    </source>
</evidence>
<dbReference type="OrthoDB" id="6192435at2"/>
<evidence type="ECO:0000313" key="2">
    <source>
        <dbReference type="EMBL" id="KEQ16865.1"/>
    </source>
</evidence>
<sequence length="254" mass="29190">MPQSEFLFEPLPHTAGFAFHACNPLIEEWIRCWNDTEPLLDIGCGNCINTLKGIQAEAAVVATELDRDSLQQLQEKYSHHQSLHFAYLELPGKIPCKNESISGLLCSEVFHFLDHEEIIASILEFHRVLKVGGKVILTCASEDIAMLSQVGLKQIRRSQREAFPQLLRAYHHHLELLEQACQLKPENHFAWELIQLHQHTYRNNYFNFFHPGQLAEAFRDKGFSITLAETGPAPYYPLWEHGDHDQVRLIAVKE</sequence>
<dbReference type="CDD" id="cd02440">
    <property type="entry name" value="AdoMet_MTases"/>
    <property type="match status" value="1"/>
</dbReference>
<dbReference type="RefSeq" id="WP_034839075.1">
    <property type="nucleotide sequence ID" value="NZ_JOKH01000004.1"/>
</dbReference>